<dbReference type="PANTHER" id="PTHR31354">
    <property type="entry name" value="OS01G0793500 PROTEIN"/>
    <property type="match status" value="1"/>
</dbReference>
<keyword evidence="1" id="KW-0732">Signal</keyword>
<dbReference type="Proteomes" id="UP000231279">
    <property type="component" value="Unassembled WGS sequence"/>
</dbReference>
<dbReference type="PANTHER" id="PTHR31354:SF7">
    <property type="entry name" value="OS09G0392000 PROTEIN"/>
    <property type="match status" value="1"/>
</dbReference>
<name>A0A2G9HKK1_9LAMI</name>
<keyword evidence="3" id="KW-1185">Reference proteome</keyword>
<reference evidence="3" key="1">
    <citation type="journal article" date="2018" name="Gigascience">
        <title>Genome assembly of the Pink Ipe (Handroanthus impetiginosus, Bignoniaceae), a highly valued, ecologically keystone Neotropical timber forest tree.</title>
        <authorList>
            <person name="Silva-Junior O.B."/>
            <person name="Grattapaglia D."/>
            <person name="Novaes E."/>
            <person name="Collevatti R.G."/>
        </authorList>
    </citation>
    <scope>NUCLEOTIDE SEQUENCE [LARGE SCALE GENOMIC DNA]</scope>
    <source>
        <strain evidence="3">cv. UFG-1</strain>
    </source>
</reference>
<evidence type="ECO:0000313" key="2">
    <source>
        <dbReference type="EMBL" id="PIN18049.1"/>
    </source>
</evidence>
<dbReference type="STRING" id="429701.A0A2G9HKK1"/>
<dbReference type="AlphaFoldDB" id="A0A2G9HKK1"/>
<comment type="caution">
    <text evidence="2">The sequence shown here is derived from an EMBL/GenBank/DDBJ whole genome shotgun (WGS) entry which is preliminary data.</text>
</comment>
<gene>
    <name evidence="2" type="ORF">CDL12_09305</name>
</gene>
<sequence>MWLLRLVFFLGLGLGFDFADALKVPFRVKDVLPVLPHQISWPVLNNINSAFDLLPQYIGSLTPNNGTINWKGACFLENEAKIDFTVVGDRGVGGGIISLTVCDLDSMCIYVVVCVYSCM</sequence>
<proteinExistence type="predicted"/>
<organism evidence="2 3">
    <name type="scientific">Handroanthus impetiginosus</name>
    <dbReference type="NCBI Taxonomy" id="429701"/>
    <lineage>
        <taxon>Eukaryota</taxon>
        <taxon>Viridiplantae</taxon>
        <taxon>Streptophyta</taxon>
        <taxon>Embryophyta</taxon>
        <taxon>Tracheophyta</taxon>
        <taxon>Spermatophyta</taxon>
        <taxon>Magnoliopsida</taxon>
        <taxon>eudicotyledons</taxon>
        <taxon>Gunneridae</taxon>
        <taxon>Pentapetalae</taxon>
        <taxon>asterids</taxon>
        <taxon>lamiids</taxon>
        <taxon>Lamiales</taxon>
        <taxon>Bignoniaceae</taxon>
        <taxon>Crescentiina</taxon>
        <taxon>Tabebuia alliance</taxon>
        <taxon>Handroanthus</taxon>
    </lineage>
</organism>
<evidence type="ECO:0000313" key="3">
    <source>
        <dbReference type="Proteomes" id="UP000231279"/>
    </source>
</evidence>
<accession>A0A2G9HKK1</accession>
<dbReference type="OrthoDB" id="685927at2759"/>
<protein>
    <submittedName>
        <fullName evidence="2">Uncharacterized protein</fullName>
    </submittedName>
</protein>
<feature type="chain" id="PRO_5013769073" evidence="1">
    <location>
        <begin position="22"/>
        <end position="119"/>
    </location>
</feature>
<dbReference type="EMBL" id="NKXS01001543">
    <property type="protein sequence ID" value="PIN18049.1"/>
    <property type="molecule type" value="Genomic_DNA"/>
</dbReference>
<evidence type="ECO:0000256" key="1">
    <source>
        <dbReference type="SAM" id="SignalP"/>
    </source>
</evidence>
<feature type="signal peptide" evidence="1">
    <location>
        <begin position="1"/>
        <end position="21"/>
    </location>
</feature>